<name>A0ABU1G5G0_9GAMM</name>
<proteinExistence type="predicted"/>
<accession>A0ABU1G5G0</accession>
<evidence type="ECO:0000313" key="1">
    <source>
        <dbReference type="EMBL" id="MDR5868198.1"/>
    </source>
</evidence>
<dbReference type="Proteomes" id="UP001264519">
    <property type="component" value="Unassembled WGS sequence"/>
</dbReference>
<sequence>MSETGAQQCPLDNEIESRLGIVCSFVCTCNEVPNQGRGGINLKQSCVDVGIQRLNEACDTGLRVQVPYYMGDSPPSPLLLKDAEGRETREPIRNFGHAINRIIRLKRDGALLSESAKNRSEGYTRGELRIPDAVALRDPNGKPTQDNLLGVVEVKFPPDDWGDGQERAYEQIAGSDDDLHLLTPEKCQCDGPRQTEYEPDTQPAMEVYQDRLEEQGISWGTVAAGVGLVAIGAAATYFSGGLGAAAGGQAIRQGAGMALGGLGLGTAAAW</sequence>
<dbReference type="EMBL" id="JARWAK010000015">
    <property type="protein sequence ID" value="MDR5868198.1"/>
    <property type="molecule type" value="Genomic_DNA"/>
</dbReference>
<reference evidence="1 2" key="1">
    <citation type="submission" date="2023-04" db="EMBL/GenBank/DDBJ databases">
        <title>A long-awaited taxogenomic arrangement of the family Halomonadaceae.</title>
        <authorList>
            <person name="De La Haba R."/>
            <person name="Chuvochina M."/>
            <person name="Wittouck S."/>
            <person name="Arahal D.R."/>
            <person name="Sanchez-Porro C."/>
            <person name="Hugenholtz P."/>
            <person name="Ventosa A."/>
        </authorList>
    </citation>
    <scope>NUCLEOTIDE SEQUENCE [LARGE SCALE GENOMIC DNA]</scope>
    <source>
        <strain evidence="1 2">DSM 23530</strain>
    </source>
</reference>
<evidence type="ECO:0000313" key="2">
    <source>
        <dbReference type="Proteomes" id="UP001264519"/>
    </source>
</evidence>
<gene>
    <name evidence="1" type="ORF">QC818_15540</name>
</gene>
<keyword evidence="2" id="KW-1185">Reference proteome</keyword>
<protein>
    <submittedName>
        <fullName evidence="1">VRR-NUC domain-containing protein</fullName>
    </submittedName>
</protein>
<dbReference type="RefSeq" id="WP_309653772.1">
    <property type="nucleotide sequence ID" value="NZ_JARWAK010000015.1"/>
</dbReference>
<comment type="caution">
    <text evidence="1">The sequence shown here is derived from an EMBL/GenBank/DDBJ whole genome shotgun (WGS) entry which is preliminary data.</text>
</comment>
<organism evidence="1 2">
    <name type="scientific">Halomonas koreensis</name>
    <dbReference type="NCBI Taxonomy" id="245385"/>
    <lineage>
        <taxon>Bacteria</taxon>
        <taxon>Pseudomonadati</taxon>
        <taxon>Pseudomonadota</taxon>
        <taxon>Gammaproteobacteria</taxon>
        <taxon>Oceanospirillales</taxon>
        <taxon>Halomonadaceae</taxon>
        <taxon>Halomonas</taxon>
    </lineage>
</organism>